<dbReference type="AlphaFoldDB" id="A0A1K2IVH3"/>
<accession>A0A1K2IVH3</accession>
<protein>
    <recommendedName>
        <fullName evidence="3">KAP family P-loop domain-containing protein</fullName>
    </recommendedName>
</protein>
<reference evidence="2" key="1">
    <citation type="submission" date="2016-10" db="EMBL/GenBank/DDBJ databases">
        <authorList>
            <person name="Varghese N."/>
            <person name="Submissions S."/>
        </authorList>
    </citation>
    <scope>NUCLEOTIDE SEQUENCE [LARGE SCALE GENOMIC DNA]</scope>
    <source>
        <strain evidence="2">SUR2</strain>
    </source>
</reference>
<keyword evidence="2" id="KW-1185">Reference proteome</keyword>
<evidence type="ECO:0000313" key="2">
    <source>
        <dbReference type="Proteomes" id="UP000182034"/>
    </source>
</evidence>
<gene>
    <name evidence="1" type="ORF">SAMN05216324_11985</name>
</gene>
<organism evidence="1 2">
    <name type="scientific">Chryseobacterium limigenitum</name>
    <dbReference type="NCBI Taxonomy" id="1612149"/>
    <lineage>
        <taxon>Bacteria</taxon>
        <taxon>Pseudomonadati</taxon>
        <taxon>Bacteroidota</taxon>
        <taxon>Flavobacteriia</taxon>
        <taxon>Flavobacteriales</taxon>
        <taxon>Weeksellaceae</taxon>
        <taxon>Chryseobacterium group</taxon>
        <taxon>Chryseobacterium</taxon>
    </lineage>
</organism>
<dbReference type="OrthoDB" id="88903at2"/>
<dbReference type="EMBL" id="FPKW01000019">
    <property type="protein sequence ID" value="SFZ96436.1"/>
    <property type="molecule type" value="Genomic_DNA"/>
</dbReference>
<name>A0A1K2IVH3_9FLAO</name>
<proteinExistence type="predicted"/>
<dbReference type="RefSeq" id="WP_072412233.1">
    <property type="nucleotide sequence ID" value="NZ_FPKW01000019.1"/>
</dbReference>
<evidence type="ECO:0008006" key="3">
    <source>
        <dbReference type="Google" id="ProtNLM"/>
    </source>
</evidence>
<evidence type="ECO:0000313" key="1">
    <source>
        <dbReference type="EMBL" id="SFZ96436.1"/>
    </source>
</evidence>
<dbReference type="Proteomes" id="UP000182034">
    <property type="component" value="Unassembled WGS sequence"/>
</dbReference>
<sequence>MQVQEKAFINYDTDELRLVIQVYEFLNKRITPREIIAFINEILTIKLLDEDFKERYISIFVLKKDEILKHPLNSITELDYLEGLKSIYYNDSDFSKQITAIIYHIAVDEAIELIYTQELKDALNRNDVDRFNSICKSDFADSIFSSVIIDINILENPIKTLSEIQKDTNIPELQIEQAWKNFYYKVVNKNPQVEKLVIEDWQLILIANYNDDKYLKILLLQYAELITDSNIMGYTSLIDKLIDGVGGDRVLPLLVTKNIQASNLVELVENKESDYKKYKLISDGRSVDKYISELKIDNILELDNTDVLCKDFVLNDYKKHLKTNLNTAVDNNDIQKANDILLKIKETTKNESAVLKDLLDDGKIYTFYVDNSSSTLLIINDLIAMRIARGEKFNTSYRTYFSDVLNTNDENKAKDIGNKILNYISFGELLISSEHFNDSILFKNIILSMFADSSLDKWADINKLIENYGKIKSSLKLKDKQLLNELNEWTVVNSDLLLEDLSDEFIDDCFKYSDLSISKSFIEKFNQEFQGLDNDGYKIVFNSEKDIHFKYFGYLDSMSLTQSSLDVFKERFLLKIQENKDDERWWKIFNKYEANNSKLSIENSLKDIRDQFLNGHIELNLGTIQKILPFFIKYNSLDSSTDIFRTIIKNNFLDNNEFLDILLQNGDYLKNLYQATAQNQKDGFRNIINEKRDSNHKLEQLAKQIGIRKAKDK</sequence>